<feature type="chain" id="PRO_5005894152" evidence="1">
    <location>
        <begin position="24"/>
        <end position="98"/>
    </location>
</feature>
<keyword evidence="1" id="KW-0732">Signal</keyword>
<keyword evidence="2" id="KW-1185">Reference proteome</keyword>
<accession>A0A0N5BCF4</accession>
<name>A0A0N5BCF4_STREA</name>
<reference evidence="3" key="1">
    <citation type="submission" date="2017-02" db="UniProtKB">
        <authorList>
            <consortium name="WormBaseParasite"/>
        </authorList>
    </citation>
    <scope>IDENTIFICATION</scope>
</reference>
<evidence type="ECO:0000313" key="2">
    <source>
        <dbReference type="Proteomes" id="UP000046392"/>
    </source>
</evidence>
<evidence type="ECO:0000256" key="1">
    <source>
        <dbReference type="SAM" id="SignalP"/>
    </source>
</evidence>
<dbReference type="AlphaFoldDB" id="A0A0N5BCF4"/>
<organism evidence="2 3">
    <name type="scientific">Strongyloides papillosus</name>
    <name type="common">Intestinal threadworm</name>
    <dbReference type="NCBI Taxonomy" id="174720"/>
    <lineage>
        <taxon>Eukaryota</taxon>
        <taxon>Metazoa</taxon>
        <taxon>Ecdysozoa</taxon>
        <taxon>Nematoda</taxon>
        <taxon>Chromadorea</taxon>
        <taxon>Rhabditida</taxon>
        <taxon>Tylenchina</taxon>
        <taxon>Panagrolaimomorpha</taxon>
        <taxon>Strongyloidoidea</taxon>
        <taxon>Strongyloididae</taxon>
        <taxon>Strongyloides</taxon>
    </lineage>
</organism>
<feature type="signal peptide" evidence="1">
    <location>
        <begin position="1"/>
        <end position="23"/>
    </location>
</feature>
<dbReference type="WBParaSite" id="SPAL_0000370300.1">
    <property type="protein sequence ID" value="SPAL_0000370300.1"/>
    <property type="gene ID" value="SPAL_0000370300"/>
</dbReference>
<sequence length="98" mass="11682">MPLYKMLFFIYLIVLVKFSTTKGSLMSLYMSGFVENKKVADLKNKEHTIQNSRSRNCFFSPVHCYLQKNKPERSIYFRRLSSKRKQPKSFEEFMGSIH</sequence>
<evidence type="ECO:0000313" key="3">
    <source>
        <dbReference type="WBParaSite" id="SPAL_0000370300.1"/>
    </source>
</evidence>
<proteinExistence type="predicted"/>
<protein>
    <submittedName>
        <fullName evidence="3">Secreted protein</fullName>
    </submittedName>
</protein>
<dbReference type="Proteomes" id="UP000046392">
    <property type="component" value="Unplaced"/>
</dbReference>